<evidence type="ECO:0000313" key="3">
    <source>
        <dbReference type="Proteomes" id="UP000176988"/>
    </source>
</evidence>
<reference evidence="2 3" key="1">
    <citation type="journal article" date="2016" name="Nat. Commun.">
        <title>Thousands of microbial genomes shed light on interconnected biogeochemical processes in an aquifer system.</title>
        <authorList>
            <person name="Anantharaman K."/>
            <person name="Brown C.T."/>
            <person name="Hug L.A."/>
            <person name="Sharon I."/>
            <person name="Castelle C.J."/>
            <person name="Probst A.J."/>
            <person name="Thomas B.C."/>
            <person name="Singh A."/>
            <person name="Wilkins M.J."/>
            <person name="Karaoz U."/>
            <person name="Brodie E.L."/>
            <person name="Williams K.H."/>
            <person name="Hubbard S.S."/>
            <person name="Banfield J.F."/>
        </authorList>
    </citation>
    <scope>NUCLEOTIDE SEQUENCE [LARGE SCALE GENOMIC DNA]</scope>
</reference>
<evidence type="ECO:0000256" key="1">
    <source>
        <dbReference type="SAM" id="MobiDB-lite"/>
    </source>
</evidence>
<evidence type="ECO:0000313" key="2">
    <source>
        <dbReference type="EMBL" id="OGM01015.1"/>
    </source>
</evidence>
<sequence>MALRFMNRKPFESGGRGEQEREHIDFSLQAEEKNLTPLQLMVLEEVKFVLGNWGEAERIDNEAINGDEVFRVFDIEKLTSAIDEAKHRFDVNNIPEAFVNRCIKEIVENLIDWHEYRASFLLSKEFSLTSQDFGSDIFFESLVDQAHEFILSSLEEGRLNEALNVIEGLDSSDDIIKTREFELSLWKGIEIELCVGDIDSVLQVVDKLGIREALSASEDAKRWAMWGVEYLHENFGLSEEKILKIANTFNIRNEIAVRIISLELFQDDFLRDVESFLISVDFLGVDSEVIKSSKEVRQEALAKALLIFTKNDEDNNATKRKALATIDYLGIDEQEKKNFLSKLVESGDLDIARQAYNDFGLKWDDLTKSKELQELGWSGVLSNLSFTRFSDSLMMADEFSLRERLLSSPEARQSALMGMVNAFLNRGESVGIEFIHKFADLIGVEWKTFASSEDVQNAAWDGMMCCLRQHYQDSILTIADEFSLGERLLSSPEARQSVLVGMENHFYWQGSVSNGIEFIHKFADLIGVEWKTFASSEDVQNAAWDGMMQNLKHLANDLKSILTIADEFSLRERLLSSPEARQNALNKAFLCLRSFSYKKCLDIVNFFELGQEVVSTKGGEDLVLEVFFYILRADDVSKASSFISSFKPLASRSKRFLRIFGNLGLQIHWNILQDIYDGVISSDVAELGVSRVGESGVLELEDSFRREKHNFLKKDISSDERLKVLIKNPIFRIFLQSLTRFNDSEYGRHDDVIWDSMVDDFNRRLHAGQLKPLPVEYVPSGKLEIKKIGRSQESNKEKKFVHDKNFLKRYGQLVHEIQEAQAKMKEKFFGGLTVDFLRGLTEIIENKLVDLEKVEDGLVAQGDLERPVLVDVGSKIIFLRDISEALHEILRTPEMDLKGDFIGRIANDLRKSICQESSKLEGEKEAWKIKLDSDDRMVNEKASFVLKNIEKKIGDLNRLTSLLNNDRPNFDELISRFVGFDTSIKSLRQGLIFLSFLMNPRLLENDYSNLAEGIDRQDVSEDEISKVINFIDQVTNRETFGVFLDDKEKCKILDSLLSVSSLKQEINRLQEAKSPTGKTTSVAFIPSRDLKTEISGHMADACWANKEKSILQSHPNFISVTFVGNPESEVNERVVGACILIETKTRDNAPIIVIRGFNPIENFTNSVDQESFFSQFVNWVRPIAKLRGCKLAMVIDGERGLAASNRQVTYDYLASLRSSLEKVTLASSVDTSFNGYYIVDDTYLIPDDLFQAKNHQKS</sequence>
<organism evidence="2 3">
    <name type="scientific">Candidatus Uhrbacteria bacterium RIFOXYC2_FULL_47_19</name>
    <dbReference type="NCBI Taxonomy" id="1802424"/>
    <lineage>
        <taxon>Bacteria</taxon>
        <taxon>Candidatus Uhriibacteriota</taxon>
    </lineage>
</organism>
<protein>
    <submittedName>
        <fullName evidence="2">Uncharacterized protein</fullName>
    </submittedName>
</protein>
<dbReference type="AlphaFoldDB" id="A0A1F7WG57"/>
<name>A0A1F7WG57_9BACT</name>
<gene>
    <name evidence="2" type="ORF">A2480_03255</name>
</gene>
<proteinExistence type="predicted"/>
<feature type="compositionally biased region" description="Basic and acidic residues" evidence="1">
    <location>
        <begin position="9"/>
        <end position="22"/>
    </location>
</feature>
<feature type="region of interest" description="Disordered" evidence="1">
    <location>
        <begin position="1"/>
        <end position="22"/>
    </location>
</feature>
<dbReference type="STRING" id="1802424.A2480_03255"/>
<accession>A0A1F7WG57</accession>
<comment type="caution">
    <text evidence="2">The sequence shown here is derived from an EMBL/GenBank/DDBJ whole genome shotgun (WGS) entry which is preliminary data.</text>
</comment>
<dbReference type="Proteomes" id="UP000176988">
    <property type="component" value="Unassembled WGS sequence"/>
</dbReference>
<dbReference type="EMBL" id="MGFG01000020">
    <property type="protein sequence ID" value="OGM01015.1"/>
    <property type="molecule type" value="Genomic_DNA"/>
</dbReference>